<name>A0A653BNG7_CALMS</name>
<keyword evidence="7" id="KW-0653">Protein transport</keyword>
<evidence type="ECO:0000256" key="10">
    <source>
        <dbReference type="ARBA" id="ARBA00023054"/>
    </source>
</evidence>
<evidence type="ECO:0000259" key="17">
    <source>
        <dbReference type="PROSITE" id="PS50892"/>
    </source>
</evidence>
<dbReference type="PANTHER" id="PTHR45837">
    <property type="entry name" value="VESICLE-TRAFFICKING PROTEIN SEC22B"/>
    <property type="match status" value="1"/>
</dbReference>
<evidence type="ECO:0000256" key="3">
    <source>
        <dbReference type="ARBA" id="ARBA00008025"/>
    </source>
</evidence>
<dbReference type="InterPro" id="IPR042855">
    <property type="entry name" value="V_SNARE_CC"/>
</dbReference>
<dbReference type="InterPro" id="IPR011012">
    <property type="entry name" value="Longin-like_dom_sf"/>
</dbReference>
<dbReference type="FunFam" id="1.20.5.110:FF:000092">
    <property type="entry name" value="Transport protein SEC22"/>
    <property type="match status" value="1"/>
</dbReference>
<dbReference type="GO" id="GO:0005789">
    <property type="term" value="C:endoplasmic reticulum membrane"/>
    <property type="evidence" value="ECO:0007669"/>
    <property type="project" value="UniProtKB-SubCell"/>
</dbReference>
<sequence>MVMMTMIARVADGLPLAATMQEDEQTGRNILDYQNQAKMLFRKLGPQSPPRCTIETGPYLFHYLIEYEVCYLVLCEKNYSKRLAYSYLEDIAQEFHKQYGRRVNTVTRPYSFIEFDNYIQKAKKTFTDSRSRRNLNAINNQLHDVQRIMVQNIDDVLQRGTVLSELDSKTQNLSMLTEKYKKDATYLNTKSMYVKAAVGGIVLLVIVLYFWVL</sequence>
<evidence type="ECO:0000313" key="18">
    <source>
        <dbReference type="EMBL" id="VEN37102.1"/>
    </source>
</evidence>
<dbReference type="OrthoDB" id="1719357at2759"/>
<evidence type="ECO:0000256" key="11">
    <source>
        <dbReference type="ARBA" id="ARBA00023136"/>
    </source>
</evidence>
<evidence type="ECO:0000256" key="8">
    <source>
        <dbReference type="ARBA" id="ARBA00022989"/>
    </source>
</evidence>
<dbReference type="InterPro" id="IPR010908">
    <property type="entry name" value="Longin_dom"/>
</dbReference>
<proteinExistence type="inferred from homology"/>
<evidence type="ECO:0000256" key="6">
    <source>
        <dbReference type="ARBA" id="ARBA00022824"/>
    </source>
</evidence>
<dbReference type="GO" id="GO:0005484">
    <property type="term" value="F:SNAP receptor activity"/>
    <property type="evidence" value="ECO:0007669"/>
    <property type="project" value="InterPro"/>
</dbReference>
<evidence type="ECO:0000256" key="12">
    <source>
        <dbReference type="ARBA" id="ARBA00024173"/>
    </source>
</evidence>
<dbReference type="Proteomes" id="UP000410492">
    <property type="component" value="Unassembled WGS sequence"/>
</dbReference>
<dbReference type="GO" id="GO:0006888">
    <property type="term" value="P:endoplasmic reticulum to Golgi vesicle-mediated transport"/>
    <property type="evidence" value="ECO:0007669"/>
    <property type="project" value="InterPro"/>
</dbReference>
<evidence type="ECO:0000256" key="13">
    <source>
        <dbReference type="ARBA" id="ARBA00024188"/>
    </source>
</evidence>
<keyword evidence="6" id="KW-0256">Endoplasmic reticulum</keyword>
<reference evidence="18 19" key="1">
    <citation type="submission" date="2019-01" db="EMBL/GenBank/DDBJ databases">
        <authorList>
            <person name="Sayadi A."/>
        </authorList>
    </citation>
    <scope>NUCLEOTIDE SEQUENCE [LARGE SCALE GENOMIC DNA]</scope>
</reference>
<dbReference type="CDD" id="cd14824">
    <property type="entry name" value="Longin"/>
    <property type="match status" value="1"/>
</dbReference>
<evidence type="ECO:0000256" key="1">
    <source>
        <dbReference type="ARBA" id="ARBA00004163"/>
    </source>
</evidence>
<dbReference type="EMBL" id="CAACVG010003007">
    <property type="protein sequence ID" value="VEN37102.1"/>
    <property type="molecule type" value="Genomic_DNA"/>
</dbReference>
<keyword evidence="9" id="KW-0333">Golgi apparatus</keyword>
<keyword evidence="19" id="KW-1185">Reference proteome</keyword>
<comment type="similarity">
    <text evidence="3">Belongs to the synaptobrevin family.</text>
</comment>
<keyword evidence="11 15" id="KW-0472">Membrane</keyword>
<accession>A0A653BNG7</accession>
<dbReference type="SUPFAM" id="SSF58038">
    <property type="entry name" value="SNARE fusion complex"/>
    <property type="match status" value="1"/>
</dbReference>
<evidence type="ECO:0000256" key="2">
    <source>
        <dbReference type="ARBA" id="ARBA00004223"/>
    </source>
</evidence>
<dbReference type="Gene3D" id="3.30.450.50">
    <property type="entry name" value="Longin domain"/>
    <property type="match status" value="1"/>
</dbReference>
<dbReference type="GO" id="GO:0005794">
    <property type="term" value="C:Golgi apparatus"/>
    <property type="evidence" value="ECO:0007669"/>
    <property type="project" value="UniProtKB-SubCell"/>
</dbReference>
<dbReference type="GO" id="GO:0006890">
    <property type="term" value="P:retrograde vesicle-mediated transport, Golgi to endoplasmic reticulum"/>
    <property type="evidence" value="ECO:0007669"/>
    <property type="project" value="InterPro"/>
</dbReference>
<dbReference type="AlphaFoldDB" id="A0A653BNG7"/>
<evidence type="ECO:0000256" key="9">
    <source>
        <dbReference type="ARBA" id="ARBA00023034"/>
    </source>
</evidence>
<evidence type="ECO:0000256" key="7">
    <source>
        <dbReference type="ARBA" id="ARBA00022927"/>
    </source>
</evidence>
<feature type="domain" description="Longin" evidence="16">
    <location>
        <begin position="6"/>
        <end position="119"/>
    </location>
</feature>
<dbReference type="SMART" id="SM01270">
    <property type="entry name" value="Longin"/>
    <property type="match status" value="1"/>
</dbReference>
<evidence type="ECO:0000259" key="16">
    <source>
        <dbReference type="PROSITE" id="PS50859"/>
    </source>
</evidence>
<evidence type="ECO:0000256" key="5">
    <source>
        <dbReference type="ARBA" id="ARBA00022692"/>
    </source>
</evidence>
<keyword evidence="4" id="KW-0813">Transport</keyword>
<comment type="function">
    <text evidence="12">SNARE involved in targeting and fusion of ER-derived transport vesicles with the Golgi complex as well as Golgi-derived retrograde transport vesicles with the ER.</text>
</comment>
<evidence type="ECO:0000313" key="19">
    <source>
        <dbReference type="Proteomes" id="UP000410492"/>
    </source>
</evidence>
<dbReference type="Gene3D" id="1.20.5.110">
    <property type="match status" value="1"/>
</dbReference>
<evidence type="ECO:0000256" key="14">
    <source>
        <dbReference type="PROSITE-ProRule" id="PRU00290"/>
    </source>
</evidence>
<dbReference type="SUPFAM" id="SSF64356">
    <property type="entry name" value="SNARE-like"/>
    <property type="match status" value="1"/>
</dbReference>
<evidence type="ECO:0000256" key="15">
    <source>
        <dbReference type="SAM" id="Phobius"/>
    </source>
</evidence>
<feature type="transmembrane region" description="Helical" evidence="15">
    <location>
        <begin position="192"/>
        <end position="212"/>
    </location>
</feature>
<dbReference type="Pfam" id="PF00957">
    <property type="entry name" value="Synaptobrevin"/>
    <property type="match status" value="1"/>
</dbReference>
<feature type="domain" description="V-SNARE coiled-coil homology" evidence="17">
    <location>
        <begin position="134"/>
        <end position="194"/>
    </location>
</feature>
<dbReference type="CDD" id="cd15866">
    <property type="entry name" value="R-SNARE_SEC22"/>
    <property type="match status" value="1"/>
</dbReference>
<dbReference type="PROSITE" id="PS50892">
    <property type="entry name" value="V_SNARE"/>
    <property type="match status" value="1"/>
</dbReference>
<evidence type="ECO:0000256" key="4">
    <source>
        <dbReference type="ARBA" id="ARBA00022448"/>
    </source>
</evidence>
<organism evidence="18 19">
    <name type="scientific">Callosobruchus maculatus</name>
    <name type="common">Southern cowpea weevil</name>
    <name type="synonym">Pulse bruchid</name>
    <dbReference type="NCBI Taxonomy" id="64391"/>
    <lineage>
        <taxon>Eukaryota</taxon>
        <taxon>Metazoa</taxon>
        <taxon>Ecdysozoa</taxon>
        <taxon>Arthropoda</taxon>
        <taxon>Hexapoda</taxon>
        <taxon>Insecta</taxon>
        <taxon>Pterygota</taxon>
        <taxon>Neoptera</taxon>
        <taxon>Endopterygota</taxon>
        <taxon>Coleoptera</taxon>
        <taxon>Polyphaga</taxon>
        <taxon>Cucujiformia</taxon>
        <taxon>Chrysomeloidea</taxon>
        <taxon>Chrysomelidae</taxon>
        <taxon>Bruchinae</taxon>
        <taxon>Bruchini</taxon>
        <taxon>Callosobruchus</taxon>
    </lineage>
</organism>
<dbReference type="GO" id="GO:0015031">
    <property type="term" value="P:protein transport"/>
    <property type="evidence" value="ECO:0007669"/>
    <property type="project" value="UniProtKB-KW"/>
</dbReference>
<keyword evidence="8 15" id="KW-1133">Transmembrane helix</keyword>
<keyword evidence="10 14" id="KW-0175">Coiled coil</keyword>
<dbReference type="Pfam" id="PF13774">
    <property type="entry name" value="Longin"/>
    <property type="match status" value="1"/>
</dbReference>
<gene>
    <name evidence="18" type="ORF">CALMAC_LOCUS2465</name>
</gene>
<comment type="subcellular location">
    <subcellularLocation>
        <location evidence="1">Endoplasmic reticulum membrane</location>
        <topology evidence="1">Single-pass type IV membrane protein</topology>
    </subcellularLocation>
    <subcellularLocation>
        <location evidence="13">Golgi apparatus</location>
        <location evidence="13">cis-Golgi network membrane</location>
    </subcellularLocation>
    <subcellularLocation>
        <location evidence="2">Melanosome</location>
    </subcellularLocation>
</comment>
<keyword evidence="5 15" id="KW-0812">Transmembrane</keyword>
<dbReference type="FunFam" id="3.30.450.50:FF:000004">
    <property type="entry name" value="vesicle-trafficking protein SEC22b"/>
    <property type="match status" value="1"/>
</dbReference>
<protein>
    <submittedName>
        <fullName evidence="18">Uncharacterized protein</fullName>
    </submittedName>
</protein>
<dbReference type="PROSITE" id="PS50859">
    <property type="entry name" value="LONGIN"/>
    <property type="match status" value="1"/>
</dbReference>
<dbReference type="InterPro" id="IPR044565">
    <property type="entry name" value="Sec22"/>
</dbReference>